<dbReference type="InterPro" id="IPR023451">
    <property type="entry name" value="Thymidate_synth/dCMP_Mease_dom"/>
</dbReference>
<keyword evidence="5" id="KW-0808">Transferase</keyword>
<sequence length="225" mass="26225">TFQEEYKYLNLLRKVIYTGTFQTDFTGNGNFSLFGEQMKFTLKGGLIPILTTRKLRWRNLIEELLWIVRGSINSKELAEKKVHIWDFNGSREFLNAIKLKDRMEGDLGPVWGFQWRHYGAKYIGMNCDYANQGIDQLKNLIDTIRNNPDDQKTVMIDWNPVDEELMAVAPRFCLAQFYVANRELSCHLYQGSAEMSTEVPMSMARYALLTHMVAHVTKLEVFIHK</sequence>
<protein>
    <recommendedName>
        <fullName evidence="3">Thymidylate synthase</fullName>
        <ecNumber evidence="2">2.1.1.45</ecNumber>
    </recommendedName>
</protein>
<dbReference type="GO" id="GO:0032259">
    <property type="term" value="P:methylation"/>
    <property type="evidence" value="ECO:0007669"/>
    <property type="project" value="UniProtKB-KW"/>
</dbReference>
<dbReference type="PANTHER" id="PTHR11548">
    <property type="entry name" value="THYMIDYLATE SYNTHASE 1"/>
    <property type="match status" value="1"/>
</dbReference>
<keyword evidence="8" id="KW-1185">Reference proteome</keyword>
<dbReference type="Proteomes" id="UP001558652">
    <property type="component" value="Unassembled WGS sequence"/>
</dbReference>
<name>A0ABD0XSY9_9HEMI</name>
<proteinExistence type="predicted"/>
<dbReference type="Gene3D" id="3.30.572.10">
    <property type="entry name" value="Thymidylate synthase/dCMP hydroxymethylase domain"/>
    <property type="match status" value="1"/>
</dbReference>
<evidence type="ECO:0000256" key="1">
    <source>
        <dbReference type="ARBA" id="ARBA00004992"/>
    </source>
</evidence>
<evidence type="ECO:0000256" key="3">
    <source>
        <dbReference type="ARBA" id="ARBA00015931"/>
    </source>
</evidence>
<feature type="non-terminal residue" evidence="7">
    <location>
        <position position="1"/>
    </location>
</feature>
<dbReference type="Pfam" id="PF00303">
    <property type="entry name" value="Thymidylat_synt"/>
    <property type="match status" value="1"/>
</dbReference>
<evidence type="ECO:0000256" key="2">
    <source>
        <dbReference type="ARBA" id="ARBA00011947"/>
    </source>
</evidence>
<evidence type="ECO:0000259" key="6">
    <source>
        <dbReference type="Pfam" id="PF00303"/>
    </source>
</evidence>
<dbReference type="GO" id="GO:0004799">
    <property type="term" value="F:thymidylate synthase activity"/>
    <property type="evidence" value="ECO:0007669"/>
    <property type="project" value="UniProtKB-EC"/>
</dbReference>
<dbReference type="InterPro" id="IPR036926">
    <property type="entry name" value="Thymidate_synth/dCMP_Mease_sf"/>
</dbReference>
<evidence type="ECO:0000313" key="7">
    <source>
        <dbReference type="EMBL" id="KAL1110289.1"/>
    </source>
</evidence>
<dbReference type="NCBIfam" id="TIGR03284">
    <property type="entry name" value="thym_sym"/>
    <property type="match status" value="1"/>
</dbReference>
<dbReference type="SUPFAM" id="SSF55831">
    <property type="entry name" value="Thymidylate synthase/dCMP hydroxymethylase"/>
    <property type="match status" value="1"/>
</dbReference>
<dbReference type="CDD" id="cd00351">
    <property type="entry name" value="TS_Pyrimidine_HMase"/>
    <property type="match status" value="1"/>
</dbReference>
<feature type="domain" description="Thymidylate synthase/dCMP hydroxymethylase" evidence="6">
    <location>
        <begin position="7"/>
        <end position="221"/>
    </location>
</feature>
<dbReference type="InterPro" id="IPR045097">
    <property type="entry name" value="Thymidate_synth/dCMP_Mease"/>
</dbReference>
<dbReference type="PANTHER" id="PTHR11548:SF2">
    <property type="entry name" value="THYMIDYLATE SYNTHASE"/>
    <property type="match status" value="1"/>
</dbReference>
<reference evidence="7 8" key="1">
    <citation type="submission" date="2024-07" db="EMBL/GenBank/DDBJ databases">
        <title>Chromosome-level genome assembly of the water stick insect Ranatra chinensis (Heteroptera: Nepidae).</title>
        <authorList>
            <person name="Liu X."/>
        </authorList>
    </citation>
    <scope>NUCLEOTIDE SEQUENCE [LARGE SCALE GENOMIC DNA]</scope>
    <source>
        <strain evidence="7">Cailab_2021Rc</strain>
        <tissue evidence="7">Muscle</tissue>
    </source>
</reference>
<gene>
    <name evidence="7" type="ORF">AAG570_008366</name>
</gene>
<evidence type="ECO:0000313" key="8">
    <source>
        <dbReference type="Proteomes" id="UP001558652"/>
    </source>
</evidence>
<dbReference type="PRINTS" id="PR00108">
    <property type="entry name" value="THYMDSNTHASE"/>
</dbReference>
<dbReference type="EMBL" id="JBFDAA010000023">
    <property type="protein sequence ID" value="KAL1110289.1"/>
    <property type="molecule type" value="Genomic_DNA"/>
</dbReference>
<evidence type="ECO:0000256" key="4">
    <source>
        <dbReference type="ARBA" id="ARBA00022603"/>
    </source>
</evidence>
<dbReference type="EC" id="2.1.1.45" evidence="2"/>
<keyword evidence="4" id="KW-0489">Methyltransferase</keyword>
<accession>A0ABD0XSY9</accession>
<organism evidence="7 8">
    <name type="scientific">Ranatra chinensis</name>
    <dbReference type="NCBI Taxonomy" id="642074"/>
    <lineage>
        <taxon>Eukaryota</taxon>
        <taxon>Metazoa</taxon>
        <taxon>Ecdysozoa</taxon>
        <taxon>Arthropoda</taxon>
        <taxon>Hexapoda</taxon>
        <taxon>Insecta</taxon>
        <taxon>Pterygota</taxon>
        <taxon>Neoptera</taxon>
        <taxon>Paraneoptera</taxon>
        <taxon>Hemiptera</taxon>
        <taxon>Heteroptera</taxon>
        <taxon>Panheteroptera</taxon>
        <taxon>Nepomorpha</taxon>
        <taxon>Nepidae</taxon>
        <taxon>Ranatrinae</taxon>
        <taxon>Ranatra</taxon>
    </lineage>
</organism>
<dbReference type="InterPro" id="IPR000398">
    <property type="entry name" value="Thymidylate_synthase"/>
</dbReference>
<comment type="caution">
    <text evidence="7">The sequence shown here is derived from an EMBL/GenBank/DDBJ whole genome shotgun (WGS) entry which is preliminary data.</text>
</comment>
<evidence type="ECO:0000256" key="5">
    <source>
        <dbReference type="ARBA" id="ARBA00022679"/>
    </source>
</evidence>
<comment type="pathway">
    <text evidence="1">Pyrimidine metabolism; dTTP biosynthesis.</text>
</comment>
<dbReference type="AlphaFoldDB" id="A0ABD0XSY9"/>